<gene>
    <name evidence="2" type="ORF">KFE25_006039</name>
</gene>
<organism evidence="2 3">
    <name type="scientific">Diacronema lutheri</name>
    <name type="common">Unicellular marine alga</name>
    <name type="synonym">Monochrysis lutheri</name>
    <dbReference type="NCBI Taxonomy" id="2081491"/>
    <lineage>
        <taxon>Eukaryota</taxon>
        <taxon>Haptista</taxon>
        <taxon>Haptophyta</taxon>
        <taxon>Pavlovophyceae</taxon>
        <taxon>Pavlovales</taxon>
        <taxon>Pavlovaceae</taxon>
        <taxon>Diacronema</taxon>
    </lineage>
</organism>
<sequence length="744" mass="79261">MGAEDAAPNFEDVLLQAFLPVSHRSPALAVHFRRLVSDVHCARANHTALDRLIELVLDELRRVERALSEGSVKRLVAMAPRRLLTSLPIAFLSHACGAEGPAREARGRLLPARAACDARPSGPLGAREGAPGAACAPRSSTTHRAACPLRRSREEVIAQYGDPCEWQLAGRGSSKDVYYAECRTPITLSDGSTRAGLVAIAVGRDCDRMRAELRHLGWVDETLRADARAAGRITLPLDSWEMDGPPIASPLFAASPATANADESALAPPLNDGVTDGARADPSARFLAVVFPAGLSLLKLVQRGVTARWSEAHFASLAYEMLLPLCALCEHGAAHRDIKPENTLLLPPLVPLELGAQSRACGARGAARVQRAAGRPHTASGAERARSAAAHAPAAAADAPPRQPVVRVQIADWSTLRVNERDEYGGRSPADKPLLGTAGYQHFSFFTSAYLGPPWHPKQWDPSSPDCRDAFAVGMTLAVSALGAYLCDVQPRPTPSALRCVRRFVRSNAYAAGEAAREIAVREVTAQWLHLHAVEQLRAAHVFDGLSPCERREIELLCCTSTVREELRRRLGPALCELTLQLLSGDMTAAHALEHAAFRELREAERLAALAEEAARAAHHERSARRSGRQRPSDVLPPVGCALVAAGEAGADGRYKGGLKQALPDALAELLGIAVLEVVTVTAAVCSTVCTRVPMAGLAVRAVAPLARRAGLPTLGCRALELTGVSFAEVEHALQVGVLGQSVC</sequence>
<keyword evidence="3" id="KW-1185">Reference proteome</keyword>
<name>A0A8J6CEE7_DIALT</name>
<dbReference type="OrthoDB" id="10652737at2759"/>
<feature type="compositionally biased region" description="Low complexity" evidence="1">
    <location>
        <begin position="367"/>
        <end position="400"/>
    </location>
</feature>
<reference evidence="2" key="1">
    <citation type="submission" date="2021-05" db="EMBL/GenBank/DDBJ databases">
        <title>The genome of the haptophyte Pavlova lutheri (Diacronema luteri, Pavlovales) - a model for lipid biosynthesis in eukaryotic algae.</title>
        <authorList>
            <person name="Hulatt C.J."/>
            <person name="Posewitz M.C."/>
        </authorList>
    </citation>
    <scope>NUCLEOTIDE SEQUENCE</scope>
    <source>
        <strain evidence="2">NIVA-4/92</strain>
    </source>
</reference>
<dbReference type="InterPro" id="IPR011009">
    <property type="entry name" value="Kinase-like_dom_sf"/>
</dbReference>
<protein>
    <recommendedName>
        <fullName evidence="4">Protein kinase domain-containing protein</fullName>
    </recommendedName>
</protein>
<evidence type="ECO:0000256" key="1">
    <source>
        <dbReference type="SAM" id="MobiDB-lite"/>
    </source>
</evidence>
<dbReference type="SUPFAM" id="SSF56112">
    <property type="entry name" value="Protein kinase-like (PK-like)"/>
    <property type="match status" value="1"/>
</dbReference>
<dbReference type="Gene3D" id="1.10.510.10">
    <property type="entry name" value="Transferase(Phosphotransferase) domain 1"/>
    <property type="match status" value="1"/>
</dbReference>
<evidence type="ECO:0000313" key="2">
    <source>
        <dbReference type="EMBL" id="KAG8469584.1"/>
    </source>
</evidence>
<accession>A0A8J6CEE7</accession>
<evidence type="ECO:0000313" key="3">
    <source>
        <dbReference type="Proteomes" id="UP000751190"/>
    </source>
</evidence>
<feature type="region of interest" description="Disordered" evidence="1">
    <location>
        <begin position="367"/>
        <end position="402"/>
    </location>
</feature>
<comment type="caution">
    <text evidence="2">The sequence shown here is derived from an EMBL/GenBank/DDBJ whole genome shotgun (WGS) entry which is preliminary data.</text>
</comment>
<dbReference type="AlphaFoldDB" id="A0A8J6CEE7"/>
<proteinExistence type="predicted"/>
<evidence type="ECO:0008006" key="4">
    <source>
        <dbReference type="Google" id="ProtNLM"/>
    </source>
</evidence>
<dbReference type="EMBL" id="JAGTXO010000002">
    <property type="protein sequence ID" value="KAG8469584.1"/>
    <property type="molecule type" value="Genomic_DNA"/>
</dbReference>
<dbReference type="Proteomes" id="UP000751190">
    <property type="component" value="Unassembled WGS sequence"/>
</dbReference>